<dbReference type="AlphaFoldDB" id="A0A118JSV9"/>
<evidence type="ECO:0000313" key="3">
    <source>
        <dbReference type="Proteomes" id="UP000243975"/>
    </source>
</evidence>
<reference evidence="2 3" key="1">
    <citation type="journal article" date="2016" name="Sci. Rep.">
        <title>The genome sequence of the outbreeding globe artichoke constructed de novo incorporating a phase-aware low-pass sequencing strategy of F1 progeny.</title>
        <authorList>
            <person name="Scaglione D."/>
            <person name="Reyes-Chin-Wo S."/>
            <person name="Acquadro A."/>
            <person name="Froenicke L."/>
            <person name="Portis E."/>
            <person name="Beitel C."/>
            <person name="Tirone M."/>
            <person name="Mauro R."/>
            <person name="Lo Monaco A."/>
            <person name="Mauromicale G."/>
            <person name="Faccioli P."/>
            <person name="Cattivelli L."/>
            <person name="Rieseberg L."/>
            <person name="Michelmore R."/>
            <person name="Lanteri S."/>
        </authorList>
    </citation>
    <scope>NUCLEOTIDE SEQUENCE [LARGE SCALE GENOMIC DNA]</scope>
    <source>
        <strain evidence="2">2C</strain>
    </source>
</reference>
<dbReference type="EMBL" id="LEKV01005245">
    <property type="protein sequence ID" value="KVH89321.1"/>
    <property type="molecule type" value="Genomic_DNA"/>
</dbReference>
<dbReference type="Proteomes" id="UP000243975">
    <property type="component" value="Unassembled WGS sequence"/>
</dbReference>
<comment type="caution">
    <text evidence="2">The sequence shown here is derived from an EMBL/GenBank/DDBJ whole genome shotgun (WGS) entry which is preliminary data.</text>
</comment>
<evidence type="ECO:0000256" key="1">
    <source>
        <dbReference type="SAM" id="MobiDB-lite"/>
    </source>
</evidence>
<gene>
    <name evidence="2" type="ORF">Ccrd_008692</name>
</gene>
<name>A0A118JSV9_CYNCS</name>
<keyword evidence="3" id="KW-1185">Reference proteome</keyword>
<sequence length="272" mass="32068">MPIENLSSQLQNDTYPSQFPRFQSLPYVRLVHCHVISAIFLSAYPRTLKLLRTPMLTSASAECQFPLPPLCHQQRTCRNRKLAARKGKEPIRHLNQLSNNFITGKRNKNYKTEQSGQILWKERQERPNNPQEKTKAQEKTIGHNEREDHLSNLTSTPVLENLHIYDNLPWMQFLNWYYQCPPKTPPQSLFLRQRDLRLQFDHHDSSCHREPRYHCYSGTINSIGTGLNRNGLSSQFILSREQSTFVISYILLLRHLIDFSPHLFEMKTWIEQ</sequence>
<protein>
    <submittedName>
        <fullName evidence="2">Uncharacterized protein</fullName>
    </submittedName>
</protein>
<evidence type="ECO:0000313" key="2">
    <source>
        <dbReference type="EMBL" id="KVH89321.1"/>
    </source>
</evidence>
<organism evidence="2 3">
    <name type="scientific">Cynara cardunculus var. scolymus</name>
    <name type="common">Globe artichoke</name>
    <name type="synonym">Cynara scolymus</name>
    <dbReference type="NCBI Taxonomy" id="59895"/>
    <lineage>
        <taxon>Eukaryota</taxon>
        <taxon>Viridiplantae</taxon>
        <taxon>Streptophyta</taxon>
        <taxon>Embryophyta</taxon>
        <taxon>Tracheophyta</taxon>
        <taxon>Spermatophyta</taxon>
        <taxon>Magnoliopsida</taxon>
        <taxon>eudicotyledons</taxon>
        <taxon>Gunneridae</taxon>
        <taxon>Pentapetalae</taxon>
        <taxon>asterids</taxon>
        <taxon>campanulids</taxon>
        <taxon>Asterales</taxon>
        <taxon>Asteraceae</taxon>
        <taxon>Carduoideae</taxon>
        <taxon>Cardueae</taxon>
        <taxon>Carduinae</taxon>
        <taxon>Cynara</taxon>
    </lineage>
</organism>
<proteinExistence type="predicted"/>
<accession>A0A118JSV9</accession>
<dbReference type="Gramene" id="KVH89321">
    <property type="protein sequence ID" value="KVH89321"/>
    <property type="gene ID" value="Ccrd_008692"/>
</dbReference>
<feature type="region of interest" description="Disordered" evidence="1">
    <location>
        <begin position="122"/>
        <end position="146"/>
    </location>
</feature>
<feature type="non-terminal residue" evidence="2">
    <location>
        <position position="272"/>
    </location>
</feature>